<dbReference type="AlphaFoldDB" id="A0AAI9YXK4"/>
<evidence type="ECO:0000313" key="3">
    <source>
        <dbReference type="EMBL" id="KAK1527106.1"/>
    </source>
</evidence>
<feature type="chain" id="PRO_5042602388" description="Secreted protein" evidence="2">
    <location>
        <begin position="19"/>
        <end position="119"/>
    </location>
</feature>
<name>A0AAI9YXK4_9PEZI</name>
<proteinExistence type="predicted"/>
<sequence length="119" mass="13424">MPQSGLLISLFLLISTHSVLVSLFSTKQAVPSNSTRCHSFHFLPSPPSLSLFHCLALPCYSSSQSRQGLLLFFPCSFTLSFQCHLLGDILFFFASKREQREGERTRGFVKAQTNSRRNH</sequence>
<gene>
    <name evidence="3" type="ORF">CCOS01_07368</name>
</gene>
<evidence type="ECO:0000313" key="4">
    <source>
        <dbReference type="Proteomes" id="UP001240678"/>
    </source>
</evidence>
<evidence type="ECO:0008006" key="5">
    <source>
        <dbReference type="Google" id="ProtNLM"/>
    </source>
</evidence>
<evidence type="ECO:0000256" key="2">
    <source>
        <dbReference type="SAM" id="SignalP"/>
    </source>
</evidence>
<organism evidence="3 4">
    <name type="scientific">Colletotrichum costaricense</name>
    <dbReference type="NCBI Taxonomy" id="1209916"/>
    <lineage>
        <taxon>Eukaryota</taxon>
        <taxon>Fungi</taxon>
        <taxon>Dikarya</taxon>
        <taxon>Ascomycota</taxon>
        <taxon>Pezizomycotina</taxon>
        <taxon>Sordariomycetes</taxon>
        <taxon>Hypocreomycetidae</taxon>
        <taxon>Glomerellales</taxon>
        <taxon>Glomerellaceae</taxon>
        <taxon>Colletotrichum</taxon>
        <taxon>Colletotrichum acutatum species complex</taxon>
    </lineage>
</organism>
<evidence type="ECO:0000256" key="1">
    <source>
        <dbReference type="SAM" id="MobiDB-lite"/>
    </source>
</evidence>
<dbReference type="Proteomes" id="UP001240678">
    <property type="component" value="Unassembled WGS sequence"/>
</dbReference>
<protein>
    <recommendedName>
        <fullName evidence="5">Secreted protein</fullName>
    </recommendedName>
</protein>
<comment type="caution">
    <text evidence="3">The sequence shown here is derived from an EMBL/GenBank/DDBJ whole genome shotgun (WGS) entry which is preliminary data.</text>
</comment>
<feature type="signal peptide" evidence="2">
    <location>
        <begin position="1"/>
        <end position="18"/>
    </location>
</feature>
<accession>A0AAI9YXK4</accession>
<feature type="region of interest" description="Disordered" evidence="1">
    <location>
        <begin position="99"/>
        <end position="119"/>
    </location>
</feature>
<reference evidence="3 4" key="1">
    <citation type="submission" date="2016-10" db="EMBL/GenBank/DDBJ databases">
        <title>The genome sequence of Colletotrichum fioriniae PJ7.</title>
        <authorList>
            <person name="Baroncelli R."/>
        </authorList>
    </citation>
    <scope>NUCLEOTIDE SEQUENCE [LARGE SCALE GENOMIC DNA]</scope>
    <source>
        <strain evidence="3 4">IMI 309622</strain>
    </source>
</reference>
<dbReference type="GeneID" id="85339081"/>
<dbReference type="RefSeq" id="XP_060313426.1">
    <property type="nucleotide sequence ID" value="XM_060455534.1"/>
</dbReference>
<dbReference type="EMBL" id="MOOE01000007">
    <property type="protein sequence ID" value="KAK1527106.1"/>
    <property type="molecule type" value="Genomic_DNA"/>
</dbReference>
<keyword evidence="2" id="KW-0732">Signal</keyword>
<keyword evidence="4" id="KW-1185">Reference proteome</keyword>